<dbReference type="EMBL" id="JACBZP010000001">
    <property type="protein sequence ID" value="NYI66119.1"/>
    <property type="molecule type" value="Genomic_DNA"/>
</dbReference>
<sequence>MYTSASGQLHALRWVRPDTSVFGLFSGFPLPDSVISHPRRHSYGGCSFGEQRACFGDSDLAAKSLLQQRQDVPIRLHVGIVAGIHPQVAGADGVDAVAGNLGECFFNSLYTADVRQQFADFRQRLFPVVVLDTRGLPNCGSLQHPAPRRRPLLVAQYLTCESLVCQGIDRIKETGECLFVVARTDRVG</sequence>
<name>A0A7Z0A804_9MICO</name>
<keyword evidence="2" id="KW-1185">Reference proteome</keyword>
<comment type="caution">
    <text evidence="1">The sequence shown here is derived from an EMBL/GenBank/DDBJ whole genome shotgun (WGS) entry which is preliminary data.</text>
</comment>
<dbReference type="Proteomes" id="UP000539111">
    <property type="component" value="Unassembled WGS sequence"/>
</dbReference>
<evidence type="ECO:0000313" key="1">
    <source>
        <dbReference type="EMBL" id="NYI66119.1"/>
    </source>
</evidence>
<accession>A0A7Z0A804</accession>
<proteinExistence type="predicted"/>
<reference evidence="1 2" key="1">
    <citation type="submission" date="2020-07" db="EMBL/GenBank/DDBJ databases">
        <title>Sequencing the genomes of 1000 actinobacteria strains.</title>
        <authorList>
            <person name="Klenk H.-P."/>
        </authorList>
    </citation>
    <scope>NUCLEOTIDE SEQUENCE [LARGE SCALE GENOMIC DNA]</scope>
    <source>
        <strain evidence="1 2">DSM 26341</strain>
    </source>
</reference>
<organism evidence="1 2">
    <name type="scientific">Spelaeicoccus albus</name>
    <dbReference type="NCBI Taxonomy" id="1280376"/>
    <lineage>
        <taxon>Bacteria</taxon>
        <taxon>Bacillati</taxon>
        <taxon>Actinomycetota</taxon>
        <taxon>Actinomycetes</taxon>
        <taxon>Micrococcales</taxon>
        <taxon>Brevibacteriaceae</taxon>
        <taxon>Spelaeicoccus</taxon>
    </lineage>
</organism>
<dbReference type="AlphaFoldDB" id="A0A7Z0A804"/>
<dbReference type="RefSeq" id="WP_179425249.1">
    <property type="nucleotide sequence ID" value="NZ_JACBZP010000001.1"/>
</dbReference>
<evidence type="ECO:0000313" key="2">
    <source>
        <dbReference type="Proteomes" id="UP000539111"/>
    </source>
</evidence>
<gene>
    <name evidence="1" type="ORF">BJY26_000425</name>
</gene>
<protein>
    <submittedName>
        <fullName evidence="1">Uncharacterized protein</fullName>
    </submittedName>
</protein>